<proteinExistence type="predicted"/>
<keyword evidence="2" id="KW-1185">Reference proteome</keyword>
<dbReference type="Proteomes" id="UP000019494">
    <property type="component" value="Unassembled WGS sequence"/>
</dbReference>
<dbReference type="EMBL" id="AWQS01000054">
    <property type="protein sequence ID" value="EWT06321.1"/>
    <property type="molecule type" value="Genomic_DNA"/>
</dbReference>
<accession>W9GJA0</accession>
<reference evidence="2" key="1">
    <citation type="submission" date="2013-08" db="EMBL/GenBank/DDBJ databases">
        <title>Intrasporangium oryzae NRRL B-24470.</title>
        <authorList>
            <person name="Liu H."/>
            <person name="Wang G."/>
        </authorList>
    </citation>
    <scope>NUCLEOTIDE SEQUENCE [LARGE SCALE GENOMIC DNA]</scope>
    <source>
        <strain evidence="2">Q5-1</strain>
    </source>
</reference>
<evidence type="ECO:0000313" key="2">
    <source>
        <dbReference type="Proteomes" id="UP000019494"/>
    </source>
</evidence>
<organism evidence="1 2">
    <name type="scientific">Intrasporangium chromatireducens Q5-1</name>
    <dbReference type="NCBI Taxonomy" id="584657"/>
    <lineage>
        <taxon>Bacteria</taxon>
        <taxon>Bacillati</taxon>
        <taxon>Actinomycetota</taxon>
        <taxon>Actinomycetes</taxon>
        <taxon>Micrococcales</taxon>
        <taxon>Intrasporangiaceae</taxon>
        <taxon>Intrasporangium</taxon>
    </lineage>
</organism>
<name>W9GJA0_9MICO</name>
<comment type="caution">
    <text evidence="1">The sequence shown here is derived from an EMBL/GenBank/DDBJ whole genome shotgun (WGS) entry which is preliminary data.</text>
</comment>
<sequence length="114" mass="12767">MAIDEGSNGHGLTLHRSKPADAPFITWAGLWAEARLTWPLLTLDGLDHEDGKGYTFADYITGVWLGQPDDAEVLGRYEAESLMPELLPATYSTWHMLMEREWPNVRALAEGLLK</sequence>
<dbReference type="OrthoDB" id="4619573at2"/>
<dbReference type="AlphaFoldDB" id="W9GJA0"/>
<protein>
    <submittedName>
        <fullName evidence="1">Uncharacterized protein</fullName>
    </submittedName>
</protein>
<evidence type="ECO:0000313" key="1">
    <source>
        <dbReference type="EMBL" id="EWT06321.1"/>
    </source>
</evidence>
<dbReference type="RefSeq" id="WP_034715762.1">
    <property type="nucleotide sequence ID" value="NZ_AWQS01000054.1"/>
</dbReference>
<gene>
    <name evidence="1" type="ORF">N864_22595</name>
</gene>